<dbReference type="InterPro" id="IPR018254">
    <property type="entry name" value="Ribosomal_uL29_CS"/>
</dbReference>
<proteinExistence type="inferred from homology"/>
<dbReference type="PANTHER" id="PTHR10916">
    <property type="entry name" value="60S RIBOSOMAL PROTEIN L35/50S RIBOSOMAL PROTEIN L29"/>
    <property type="match status" value="1"/>
</dbReference>
<dbReference type="Gene3D" id="1.10.287.310">
    <property type="match status" value="1"/>
</dbReference>
<dbReference type="GO" id="GO:0022625">
    <property type="term" value="C:cytosolic large ribosomal subunit"/>
    <property type="evidence" value="ECO:0007669"/>
    <property type="project" value="TreeGrafter"/>
</dbReference>
<dbReference type="RefSeq" id="WP_024543941.1">
    <property type="nucleotide sequence ID" value="NZ_BPLV01000001.1"/>
</dbReference>
<dbReference type="CDD" id="cd00427">
    <property type="entry name" value="Ribosomal_L29_HIP"/>
    <property type="match status" value="1"/>
</dbReference>
<evidence type="ECO:0000256" key="3">
    <source>
        <dbReference type="ARBA" id="ARBA00023274"/>
    </source>
</evidence>
<dbReference type="FunFam" id="1.10.287.310:FF:000001">
    <property type="entry name" value="50S ribosomal protein L29"/>
    <property type="match status" value="1"/>
</dbReference>
<feature type="region of interest" description="Disordered" evidence="7">
    <location>
        <begin position="82"/>
        <end position="161"/>
    </location>
</feature>
<feature type="compositionally biased region" description="Low complexity" evidence="7">
    <location>
        <begin position="130"/>
        <end position="140"/>
    </location>
</feature>
<dbReference type="HAMAP" id="MF_00374">
    <property type="entry name" value="Ribosomal_uL29"/>
    <property type="match status" value="1"/>
</dbReference>
<keyword evidence="8" id="KW-0614">Plasmid</keyword>
<organism evidence="8">
    <name type="scientific">Metamycoplasma salivarium</name>
    <name type="common">Mycoplasma salivarium</name>
    <dbReference type="NCBI Taxonomy" id="2124"/>
    <lineage>
        <taxon>Bacteria</taxon>
        <taxon>Bacillati</taxon>
        <taxon>Mycoplasmatota</taxon>
        <taxon>Mycoplasmoidales</taxon>
        <taxon>Metamycoplasmataceae</taxon>
        <taxon>Metamycoplasma</taxon>
    </lineage>
</organism>
<keyword evidence="3 5" id="KW-0687">Ribonucleoprotein</keyword>
<protein>
    <recommendedName>
        <fullName evidence="4 5">Large ribosomal subunit protein uL29</fullName>
    </recommendedName>
</protein>
<evidence type="ECO:0000256" key="7">
    <source>
        <dbReference type="SAM" id="MobiDB-lite"/>
    </source>
</evidence>
<comment type="similarity">
    <text evidence="1 5">Belongs to the universal ribosomal protein uL29 family.</text>
</comment>
<keyword evidence="6" id="KW-0175">Coiled coil</keyword>
<sequence>MKYSELVNKSVKELEELVAEYRAELFSLRFKNATRQLDKTHRIDIIRKSIARALTALNQKTTNEYLNDIKKVAELKETKKTLVEKPKKVEVKEEKPKTSEPKLDKKATVAKKETPKVERQQKETKEESSKPTVKKQTTTKTTKKEVKPEAKKQATTKKGDK</sequence>
<dbReference type="InterPro" id="IPR001854">
    <property type="entry name" value="Ribosomal_uL29"/>
</dbReference>
<dbReference type="Pfam" id="PF00831">
    <property type="entry name" value="Ribosomal_L29"/>
    <property type="match status" value="1"/>
</dbReference>
<dbReference type="GO" id="GO:0003735">
    <property type="term" value="F:structural constituent of ribosome"/>
    <property type="evidence" value="ECO:0007669"/>
    <property type="project" value="InterPro"/>
</dbReference>
<reference evidence="8" key="1">
    <citation type="submission" date="2019-01" db="EMBL/GenBank/DDBJ databases">
        <authorList>
            <consortium name="Pathogen Informatics"/>
        </authorList>
    </citation>
    <scope>NUCLEOTIDE SEQUENCE [LARGE SCALE GENOMIC DNA]</scope>
    <source>
        <strain evidence="8">NCTC10113</strain>
    </source>
</reference>
<name>A0A448ZXT0_METSV</name>
<dbReference type="PANTHER" id="PTHR10916:SF0">
    <property type="entry name" value="LARGE RIBOSOMAL SUBUNIT PROTEIN UL29C"/>
    <property type="match status" value="1"/>
</dbReference>
<geneLocation type="plasmid" evidence="8">
    <name>2</name>
</geneLocation>
<feature type="compositionally biased region" description="Basic and acidic residues" evidence="7">
    <location>
        <begin position="82"/>
        <end position="129"/>
    </location>
</feature>
<dbReference type="SUPFAM" id="SSF46561">
    <property type="entry name" value="Ribosomal protein L29 (L29p)"/>
    <property type="match status" value="1"/>
</dbReference>
<keyword evidence="2 5" id="KW-0689">Ribosomal protein</keyword>
<dbReference type="NCBIfam" id="TIGR00012">
    <property type="entry name" value="L29"/>
    <property type="match status" value="1"/>
</dbReference>
<evidence type="ECO:0000256" key="6">
    <source>
        <dbReference type="SAM" id="Coils"/>
    </source>
</evidence>
<dbReference type="InterPro" id="IPR036049">
    <property type="entry name" value="Ribosomal_uL29_sf"/>
</dbReference>
<evidence type="ECO:0000256" key="2">
    <source>
        <dbReference type="ARBA" id="ARBA00022980"/>
    </source>
</evidence>
<feature type="compositionally biased region" description="Basic and acidic residues" evidence="7">
    <location>
        <begin position="142"/>
        <end position="161"/>
    </location>
</feature>
<evidence type="ECO:0000256" key="5">
    <source>
        <dbReference type="HAMAP-Rule" id="MF_00374"/>
    </source>
</evidence>
<dbReference type="GO" id="GO:0006412">
    <property type="term" value="P:translation"/>
    <property type="evidence" value="ECO:0007669"/>
    <property type="project" value="UniProtKB-UniRule"/>
</dbReference>
<dbReference type="AlphaFoldDB" id="A0A448ZXT0"/>
<feature type="coiled-coil region" evidence="6">
    <location>
        <begin position="4"/>
        <end position="31"/>
    </location>
</feature>
<evidence type="ECO:0000256" key="4">
    <source>
        <dbReference type="ARBA" id="ARBA00035204"/>
    </source>
</evidence>
<evidence type="ECO:0000313" key="8">
    <source>
        <dbReference type="EMBL" id="VEU56068.1"/>
    </source>
</evidence>
<dbReference type="EMBL" id="LR214939">
    <property type="protein sequence ID" value="VEU56068.1"/>
    <property type="molecule type" value="Genomic_DNA"/>
</dbReference>
<accession>A0A448ZXT0</accession>
<dbReference type="PROSITE" id="PS00579">
    <property type="entry name" value="RIBOSOMAL_L29"/>
    <property type="match status" value="1"/>
</dbReference>
<gene>
    <name evidence="8" type="primary">rpmC_2</name>
    <name evidence="5" type="synonym">rpmC</name>
    <name evidence="8" type="ORF">NCTC10113_00949</name>
</gene>
<evidence type="ECO:0000256" key="1">
    <source>
        <dbReference type="ARBA" id="ARBA00009254"/>
    </source>
</evidence>
<dbReference type="InterPro" id="IPR050063">
    <property type="entry name" value="Ribosomal_protein_uL29"/>
</dbReference>